<dbReference type="SMART" id="SM00028">
    <property type="entry name" value="TPR"/>
    <property type="match status" value="2"/>
</dbReference>
<dbReference type="InterPro" id="IPR017907">
    <property type="entry name" value="Znf_RING_CS"/>
</dbReference>
<dbReference type="InterPro" id="IPR003111">
    <property type="entry name" value="Lon_prtase_N"/>
</dbReference>
<dbReference type="PROSITE" id="PS50089">
    <property type="entry name" value="ZF_RING_2"/>
    <property type="match status" value="1"/>
</dbReference>
<evidence type="ECO:0000313" key="10">
    <source>
        <dbReference type="Proteomes" id="UP000623129"/>
    </source>
</evidence>
<evidence type="ECO:0000313" key="9">
    <source>
        <dbReference type="EMBL" id="KAF3323258.1"/>
    </source>
</evidence>
<dbReference type="GO" id="GO:0008270">
    <property type="term" value="F:zinc ion binding"/>
    <property type="evidence" value="ECO:0007669"/>
    <property type="project" value="UniProtKB-KW"/>
</dbReference>
<name>A0A833QPF3_9POAL</name>
<evidence type="ECO:0000256" key="3">
    <source>
        <dbReference type="ARBA" id="ARBA00022833"/>
    </source>
</evidence>
<dbReference type="SMART" id="SM00464">
    <property type="entry name" value="LON"/>
    <property type="match status" value="1"/>
</dbReference>
<dbReference type="OrthoDB" id="264917at2759"/>
<evidence type="ECO:0000256" key="5">
    <source>
        <dbReference type="PROSITE-ProRule" id="PRU00339"/>
    </source>
</evidence>
<keyword evidence="1" id="KW-0479">Metal-binding</keyword>
<dbReference type="Gene3D" id="2.30.130.40">
    <property type="entry name" value="LON domain-like"/>
    <property type="match status" value="1"/>
</dbReference>
<dbReference type="GO" id="GO:0005737">
    <property type="term" value="C:cytoplasm"/>
    <property type="evidence" value="ECO:0007669"/>
    <property type="project" value="UniProtKB-ARBA"/>
</dbReference>
<gene>
    <name evidence="9" type="ORF">FCM35_KLT11989</name>
</gene>
<dbReference type="SUPFAM" id="SSF57850">
    <property type="entry name" value="RING/U-box"/>
    <property type="match status" value="1"/>
</dbReference>
<comment type="caution">
    <text evidence="9">The sequence shown here is derived from an EMBL/GenBank/DDBJ whole genome shotgun (WGS) entry which is preliminary data.</text>
</comment>
<dbReference type="AlphaFoldDB" id="A0A833QPF3"/>
<feature type="domain" description="Lon N-terminal" evidence="8">
    <location>
        <begin position="275"/>
        <end position="478"/>
    </location>
</feature>
<dbReference type="SUPFAM" id="SSF88697">
    <property type="entry name" value="PUA domain-like"/>
    <property type="match status" value="1"/>
</dbReference>
<dbReference type="CDD" id="cd16514">
    <property type="entry name" value="RING-HC_LONFs_rpt2"/>
    <property type="match status" value="1"/>
</dbReference>
<dbReference type="InterPro" id="IPR046336">
    <property type="entry name" value="Lon_prtase_N_sf"/>
</dbReference>
<dbReference type="PANTHER" id="PTHR23327:SF42">
    <property type="entry name" value="LON PEPTIDASE N-TERMINAL DOMAIN AND RING FINGER PROTEIN C14F5.10C"/>
    <property type="match status" value="1"/>
</dbReference>
<evidence type="ECO:0000256" key="4">
    <source>
        <dbReference type="PROSITE-ProRule" id="PRU00175"/>
    </source>
</evidence>
<sequence length="484" mass="55483">MAHANSTLGDDLLDVDDFPPVEEGRENGISKEKHDKVIALVCDANYKFRQNRYDEAVSLYSKALLIKPGDHTILGNRSASFCFLTRLLKERSPTQSECQPLNGLDPTTHAELALKDAEKILCRTTTSPKPYVLKANALFLLERYQDAREVLLEGLQIDPLNSHLQSCLHNLDRSANVPLNLKQRKAERTDDFECTLCFKLLYEPVTTPCGHSFCRHCLHQAMDHGNKCPMCRMVLFITPRTYPISVVLNNIIQKNFPEEYVERKSEHGNVIYAGHDLMPLFVMDVVLPCQKLHLNIFEPRYRLMVRRVMEGNHRMGMVAIDPMTSTIAEFGCEVEIVECEPLPDGRFFLEIEGRRRFRILQSWDQDGYRIAQVEWFQDVAPPEGSTEKQELVELASTAAELARNCVTHAREATRTGRRHRHLEQFESESTPGPSDPEKLSFWLVKLLNLRPFEKYKLLCSKDTRERLSGILDLLRAQEQGCSLQ</sequence>
<evidence type="ECO:0000259" key="7">
    <source>
        <dbReference type="PROSITE" id="PS50089"/>
    </source>
</evidence>
<protein>
    <submittedName>
        <fullName evidence="9">LON peptidase N-terminal domain and RING finger protein 1</fullName>
    </submittedName>
</protein>
<evidence type="ECO:0000256" key="6">
    <source>
        <dbReference type="SAM" id="MobiDB-lite"/>
    </source>
</evidence>
<keyword evidence="10" id="KW-1185">Reference proteome</keyword>
<dbReference type="SMART" id="SM00184">
    <property type="entry name" value="RING"/>
    <property type="match status" value="1"/>
</dbReference>
<feature type="domain" description="RING-type" evidence="7">
    <location>
        <begin position="194"/>
        <end position="232"/>
    </location>
</feature>
<dbReference type="Pfam" id="PF13923">
    <property type="entry name" value="zf-C3HC4_2"/>
    <property type="match status" value="1"/>
</dbReference>
<keyword evidence="5" id="KW-0802">TPR repeat</keyword>
<reference evidence="9" key="1">
    <citation type="submission" date="2020-01" db="EMBL/GenBank/DDBJ databases">
        <title>Genome sequence of Kobresia littledalei, the first chromosome-level genome in the family Cyperaceae.</title>
        <authorList>
            <person name="Qu G."/>
        </authorList>
    </citation>
    <scope>NUCLEOTIDE SEQUENCE</scope>
    <source>
        <strain evidence="9">C.B.Clarke</strain>
        <tissue evidence="9">Leaf</tissue>
    </source>
</reference>
<dbReference type="Pfam" id="PF02190">
    <property type="entry name" value="LON_substr_bdg"/>
    <property type="match status" value="1"/>
</dbReference>
<dbReference type="PANTHER" id="PTHR23327">
    <property type="entry name" value="RING FINGER PROTEIN 127"/>
    <property type="match status" value="1"/>
</dbReference>
<dbReference type="Gene3D" id="1.20.58.1480">
    <property type="match status" value="1"/>
</dbReference>
<dbReference type="InterPro" id="IPR011990">
    <property type="entry name" value="TPR-like_helical_dom_sf"/>
</dbReference>
<accession>A0A833QPF3</accession>
<dbReference type="Gene3D" id="3.30.40.10">
    <property type="entry name" value="Zinc/RING finger domain, C3HC4 (zinc finger)"/>
    <property type="match status" value="1"/>
</dbReference>
<dbReference type="Proteomes" id="UP000623129">
    <property type="component" value="Unassembled WGS sequence"/>
</dbReference>
<dbReference type="InterPro" id="IPR015947">
    <property type="entry name" value="PUA-like_sf"/>
</dbReference>
<organism evidence="9 10">
    <name type="scientific">Carex littledalei</name>
    <dbReference type="NCBI Taxonomy" id="544730"/>
    <lineage>
        <taxon>Eukaryota</taxon>
        <taxon>Viridiplantae</taxon>
        <taxon>Streptophyta</taxon>
        <taxon>Embryophyta</taxon>
        <taxon>Tracheophyta</taxon>
        <taxon>Spermatophyta</taxon>
        <taxon>Magnoliopsida</taxon>
        <taxon>Liliopsida</taxon>
        <taxon>Poales</taxon>
        <taxon>Cyperaceae</taxon>
        <taxon>Cyperoideae</taxon>
        <taxon>Cariceae</taxon>
        <taxon>Carex</taxon>
        <taxon>Carex subgen. Euthyceras</taxon>
    </lineage>
</organism>
<dbReference type="PROSITE" id="PS00518">
    <property type="entry name" value="ZF_RING_1"/>
    <property type="match status" value="1"/>
</dbReference>
<dbReference type="InterPro" id="IPR001841">
    <property type="entry name" value="Znf_RING"/>
</dbReference>
<dbReference type="PROSITE" id="PS50005">
    <property type="entry name" value="TPR"/>
    <property type="match status" value="1"/>
</dbReference>
<evidence type="ECO:0000259" key="8">
    <source>
        <dbReference type="PROSITE" id="PS51787"/>
    </source>
</evidence>
<dbReference type="InterPro" id="IPR013083">
    <property type="entry name" value="Znf_RING/FYVE/PHD"/>
</dbReference>
<dbReference type="PROSITE" id="PS51787">
    <property type="entry name" value="LON_N"/>
    <property type="match status" value="1"/>
</dbReference>
<dbReference type="Gene3D" id="1.25.40.10">
    <property type="entry name" value="Tetratricopeptide repeat domain"/>
    <property type="match status" value="1"/>
</dbReference>
<proteinExistence type="predicted"/>
<dbReference type="SUPFAM" id="SSF48452">
    <property type="entry name" value="TPR-like"/>
    <property type="match status" value="1"/>
</dbReference>
<keyword evidence="2 4" id="KW-0863">Zinc-finger</keyword>
<feature type="region of interest" description="Disordered" evidence="6">
    <location>
        <begin position="413"/>
        <end position="435"/>
    </location>
</feature>
<dbReference type="EMBL" id="SWLB01000023">
    <property type="protein sequence ID" value="KAF3323258.1"/>
    <property type="molecule type" value="Genomic_DNA"/>
</dbReference>
<evidence type="ECO:0000256" key="2">
    <source>
        <dbReference type="ARBA" id="ARBA00022771"/>
    </source>
</evidence>
<feature type="repeat" description="TPR" evidence="5">
    <location>
        <begin position="37"/>
        <end position="70"/>
    </location>
</feature>
<dbReference type="GO" id="GO:0061630">
    <property type="term" value="F:ubiquitin protein ligase activity"/>
    <property type="evidence" value="ECO:0007669"/>
    <property type="project" value="TreeGrafter"/>
</dbReference>
<keyword evidence="3" id="KW-0862">Zinc</keyword>
<evidence type="ECO:0000256" key="1">
    <source>
        <dbReference type="ARBA" id="ARBA00022723"/>
    </source>
</evidence>
<dbReference type="InterPro" id="IPR019734">
    <property type="entry name" value="TPR_rpt"/>
</dbReference>